<name>A0ABT2BD57_9ACTN</name>
<sequence length="96" mass="10707">MRRDYRAGRTTMGLLAKGHGVSGGAVRAAVLGITWRHISVRPIQRANVGGWTVLTAMDEAEIVRHRSLTPPEPYREIAQDLGHDVATVCRAWHRLR</sequence>
<keyword evidence="2" id="KW-1185">Reference proteome</keyword>
<evidence type="ECO:0008006" key="3">
    <source>
        <dbReference type="Google" id="ProtNLM"/>
    </source>
</evidence>
<accession>A0ABT2BD57</accession>
<reference evidence="1 2" key="1">
    <citation type="submission" date="2022-08" db="EMBL/GenBank/DDBJ databases">
        <authorList>
            <person name="Somphong A."/>
            <person name="Phongsopitanun W."/>
        </authorList>
    </citation>
    <scope>NUCLEOTIDE SEQUENCE [LARGE SCALE GENOMIC DNA]</scope>
    <source>
        <strain evidence="1 2">LP11</strain>
    </source>
</reference>
<gene>
    <name evidence="1" type="ORF">NX794_35425</name>
</gene>
<dbReference type="EMBL" id="JANUGP010000057">
    <property type="protein sequence ID" value="MCS0606462.1"/>
    <property type="molecule type" value="Genomic_DNA"/>
</dbReference>
<dbReference type="RefSeq" id="WP_258783825.1">
    <property type="nucleotide sequence ID" value="NZ_JANUGP010000057.1"/>
</dbReference>
<protein>
    <recommendedName>
        <fullName evidence="3">AsnC family protein</fullName>
    </recommendedName>
</protein>
<comment type="caution">
    <text evidence="1">The sequence shown here is derived from an EMBL/GenBank/DDBJ whole genome shotgun (WGS) entry which is preliminary data.</text>
</comment>
<dbReference type="Proteomes" id="UP001205612">
    <property type="component" value="Unassembled WGS sequence"/>
</dbReference>
<evidence type="ECO:0000313" key="2">
    <source>
        <dbReference type="Proteomes" id="UP001205612"/>
    </source>
</evidence>
<evidence type="ECO:0000313" key="1">
    <source>
        <dbReference type="EMBL" id="MCS0606462.1"/>
    </source>
</evidence>
<organism evidence="1 2">
    <name type="scientific">Streptomyces pyxinicus</name>
    <dbReference type="NCBI Taxonomy" id="2970331"/>
    <lineage>
        <taxon>Bacteria</taxon>
        <taxon>Bacillati</taxon>
        <taxon>Actinomycetota</taxon>
        <taxon>Actinomycetes</taxon>
        <taxon>Kitasatosporales</taxon>
        <taxon>Streptomycetaceae</taxon>
        <taxon>Streptomyces</taxon>
    </lineage>
</organism>
<proteinExistence type="predicted"/>